<feature type="compositionally biased region" description="Low complexity" evidence="5">
    <location>
        <begin position="15"/>
        <end position="63"/>
    </location>
</feature>
<protein>
    <submittedName>
        <fullName evidence="8">Uncharacterized protein</fullName>
    </submittedName>
</protein>
<evidence type="ECO:0000259" key="7">
    <source>
        <dbReference type="Pfam" id="PF20667"/>
    </source>
</evidence>
<dbReference type="OrthoDB" id="125856at2759"/>
<organism evidence="8 9">
    <name type="scientific">Naegleria fowleri</name>
    <name type="common">Brain eating amoeba</name>
    <dbReference type="NCBI Taxonomy" id="5763"/>
    <lineage>
        <taxon>Eukaryota</taxon>
        <taxon>Discoba</taxon>
        <taxon>Heterolobosea</taxon>
        <taxon>Tetramitia</taxon>
        <taxon>Eutetramitia</taxon>
        <taxon>Vahlkampfiidae</taxon>
        <taxon>Naegleria</taxon>
    </lineage>
</organism>
<evidence type="ECO:0000256" key="3">
    <source>
        <dbReference type="ARBA" id="ARBA00022483"/>
    </source>
</evidence>
<accession>A0A6A5C8X6</accession>
<dbReference type="GO" id="GO:0006893">
    <property type="term" value="P:Golgi to plasma membrane transport"/>
    <property type="evidence" value="ECO:0007669"/>
    <property type="project" value="TreeGrafter"/>
</dbReference>
<comment type="similarity">
    <text evidence="1">Belongs to the SEC10 family.</text>
</comment>
<evidence type="ECO:0000256" key="4">
    <source>
        <dbReference type="ARBA" id="ARBA00023054"/>
    </source>
</evidence>
<dbReference type="VEuPathDB" id="AmoebaDB:NfTy_013990"/>
<dbReference type="InterPro" id="IPR048625">
    <property type="entry name" value="Sec10_N"/>
</dbReference>
<reference evidence="8 9" key="1">
    <citation type="journal article" date="2019" name="Sci. Rep.">
        <title>Nanopore sequencing improves the draft genome of the human pathogenic amoeba Naegleria fowleri.</title>
        <authorList>
            <person name="Liechti N."/>
            <person name="Schurch N."/>
            <person name="Bruggmann R."/>
            <person name="Wittwer M."/>
        </authorList>
    </citation>
    <scope>NUCLEOTIDE SEQUENCE [LARGE SCALE GENOMIC DNA]</scope>
    <source>
        <strain evidence="8 9">ATCC 30894</strain>
    </source>
</reference>
<feature type="compositionally biased region" description="Basic and acidic residues" evidence="5">
    <location>
        <begin position="75"/>
        <end position="87"/>
    </location>
</feature>
<dbReference type="VEuPathDB" id="AmoebaDB:NF0082430"/>
<keyword evidence="2" id="KW-0813">Transport</keyword>
<sequence length="1013" mass="115831">MKPSNSRSDFQKKTSSSSGSINNTLSSSNVASSSSSSSSGGGATNKSVSASNISSKSSSVTNSPALLPKASSSTETKDNYARSHSGESSKTTILPPPNTEKCLPFFPVTLFSEKNFSEGYNEVEFIENLTYKLLNEVNKLNPSNSGGSSTAQELLEDKQAEYLEVFQQLFQRSIFEMEKLMKDVNVTVERLMKDTEIASQKHQSKLQSFHEELETISEKFKNIEDVINQVGNTTVQVGNTLDTVDKQKSRAIEAKQLMRFFNEFNSYDPETFKREILPEKKFKNALFKKKGSRHRAAKIMQDLKLIADDLIKVESCKNAVVNIKLYNDDLIRTLLEDFSYSIRLLEDNRKQAISDMKKKAKILFDIKCEEKCIELYVKMRFERFINVAAEHDNIDKEFSKKLLEETQDKVKRLEALRQSLNPEKKESDDDEEGDYDERGTSSEKNTNSEKGTSTDTSQNKQQNEQEIKEEIANLEKEIQERTKAIEEQKAVKKELAFQECREKAIEFVENVSLYPVFLSKVEKATTAEHSIISEVFPNSTRDVILMYLLKIVDLIVEEIVNRLLKEPKNESSDFKDLEAYLFDFETIYNSTMDFVERVSNELSEISTLKSTLSRSIENIFFNKKKSYGDIEKDYVVGYYESITEDIDREEKVIMSQLIDIQVKKGVYSGVFSSSVIPNLSQVVMNALQDPDQSRLIQAYPRLQLDIVVSFIHTNTEALTRCKKLSSKNDIPKNMLAIFELLKNSVYDYVKRCLEFSVATLEGTSSKKEPPMELYQTIQLTNSVLQKIQRHLEQNVLPSIVSVSLPIQLQCIKLKDDLFSSLESYVVRGLELMLKAIVKYCDYIFEKEQKSTAADYKPKENDQRFVFVEHQPTLACSKCCAFLSAHADQIQTCLFGKNREYFLTKLGVHIFQLLSNELRKYSVSDIGAIKLMRDLSEYQKTIRQFQVSAVEDQFDTLREIANVLLVLPQNLVDVVQQLEKNPSVKHEDVVAFIRMRSDYKTAKPIFKDKIAGFH</sequence>
<feature type="region of interest" description="Disordered" evidence="5">
    <location>
        <begin position="416"/>
        <end position="465"/>
    </location>
</feature>
<dbReference type="Pfam" id="PF07393">
    <property type="entry name" value="Sec10_HB"/>
    <property type="match status" value="2"/>
</dbReference>
<dbReference type="RefSeq" id="XP_044568324.1">
    <property type="nucleotide sequence ID" value="XM_044701000.1"/>
</dbReference>
<gene>
    <name evidence="8" type="ORF">FDP41_010676</name>
</gene>
<feature type="domain" description="Exocyst complex component Sec10-like alpha-helical bundle" evidence="6">
    <location>
        <begin position="295"/>
        <end position="419"/>
    </location>
</feature>
<dbReference type="InterPro" id="IPR048627">
    <property type="entry name" value="Sec10_HB"/>
</dbReference>
<dbReference type="EMBL" id="VFQX01000006">
    <property type="protein sequence ID" value="KAF0983611.1"/>
    <property type="molecule type" value="Genomic_DNA"/>
</dbReference>
<dbReference type="GeneID" id="68117891"/>
<dbReference type="AlphaFoldDB" id="A0A6A5C8X6"/>
<feature type="region of interest" description="Disordered" evidence="5">
    <location>
        <begin position="1"/>
        <end position="96"/>
    </location>
</feature>
<comment type="caution">
    <text evidence="8">The sequence shown here is derived from an EMBL/GenBank/DDBJ whole genome shotgun (WGS) entry which is preliminary data.</text>
</comment>
<name>A0A6A5C8X6_NAEFO</name>
<dbReference type="Gene3D" id="1.20.58.1970">
    <property type="match status" value="1"/>
</dbReference>
<dbReference type="PANTHER" id="PTHR12100">
    <property type="entry name" value="SEC10"/>
    <property type="match status" value="1"/>
</dbReference>
<feature type="domain" description="Exocyst complex component Sec10 N-terminal" evidence="7">
    <location>
        <begin position="167"/>
        <end position="269"/>
    </location>
</feature>
<dbReference type="GO" id="GO:0006887">
    <property type="term" value="P:exocytosis"/>
    <property type="evidence" value="ECO:0007669"/>
    <property type="project" value="UniProtKB-KW"/>
</dbReference>
<feature type="domain" description="Exocyst complex component Sec10-like alpha-helical bundle" evidence="6">
    <location>
        <begin position="516"/>
        <end position="1002"/>
    </location>
</feature>
<evidence type="ECO:0000313" key="9">
    <source>
        <dbReference type="Proteomes" id="UP000444721"/>
    </source>
</evidence>
<evidence type="ECO:0000256" key="1">
    <source>
        <dbReference type="ARBA" id="ARBA00006572"/>
    </source>
</evidence>
<evidence type="ECO:0000256" key="2">
    <source>
        <dbReference type="ARBA" id="ARBA00022448"/>
    </source>
</evidence>
<dbReference type="Proteomes" id="UP000444721">
    <property type="component" value="Unassembled WGS sequence"/>
</dbReference>
<feature type="compositionally biased region" description="Polar residues" evidence="5">
    <location>
        <begin position="442"/>
        <end position="457"/>
    </location>
</feature>
<dbReference type="GO" id="GO:0000145">
    <property type="term" value="C:exocyst"/>
    <property type="evidence" value="ECO:0007669"/>
    <property type="project" value="TreeGrafter"/>
</dbReference>
<dbReference type="PANTHER" id="PTHR12100:SF0">
    <property type="entry name" value="EXOCYST COMPLEX COMPONENT 5"/>
    <property type="match status" value="1"/>
</dbReference>
<keyword evidence="9" id="KW-1185">Reference proteome</keyword>
<keyword evidence="4" id="KW-0175">Coiled coil</keyword>
<evidence type="ECO:0000313" key="8">
    <source>
        <dbReference type="EMBL" id="KAF0983611.1"/>
    </source>
</evidence>
<dbReference type="InterPro" id="IPR009976">
    <property type="entry name" value="Sec10-like"/>
</dbReference>
<keyword evidence="3" id="KW-0268">Exocytosis</keyword>
<evidence type="ECO:0000259" key="6">
    <source>
        <dbReference type="Pfam" id="PF07393"/>
    </source>
</evidence>
<evidence type="ECO:0000256" key="5">
    <source>
        <dbReference type="SAM" id="MobiDB-lite"/>
    </source>
</evidence>
<dbReference type="VEuPathDB" id="AmoebaDB:FDP41_010676"/>
<proteinExistence type="inferred from homology"/>
<dbReference type="OMA" id="FIHTNTE"/>
<dbReference type="Pfam" id="PF20667">
    <property type="entry name" value="Sec10_N"/>
    <property type="match status" value="1"/>
</dbReference>